<feature type="site" description="Role in the control of polyamine-mediated channel gating and in the blocking by intracellular magnesium" evidence="11">
    <location>
        <position position="184"/>
    </location>
</feature>
<accession>A0A9P0GEN4</accession>
<comment type="similarity">
    <text evidence="12">Belongs to the inward rectifier-type potassium channel (TC 1.A.2.1) family.</text>
</comment>
<evidence type="ECO:0000256" key="11">
    <source>
        <dbReference type="PIRSR" id="PIRSR005465-1"/>
    </source>
</evidence>
<dbReference type="SUPFAM" id="SSF81324">
    <property type="entry name" value="Voltage-gated potassium channels"/>
    <property type="match status" value="1"/>
</dbReference>
<feature type="domain" description="Inward rectifier potassium channel C-terminal" evidence="15">
    <location>
        <begin position="205"/>
        <end position="376"/>
    </location>
</feature>
<keyword evidence="9 13" id="KW-0472">Membrane</keyword>
<dbReference type="EMBL" id="OV651819">
    <property type="protein sequence ID" value="CAH1113030.1"/>
    <property type="molecule type" value="Genomic_DNA"/>
</dbReference>
<dbReference type="InterPro" id="IPR014756">
    <property type="entry name" value="Ig_E-set"/>
</dbReference>
<evidence type="ECO:0000256" key="8">
    <source>
        <dbReference type="ARBA" id="ARBA00023065"/>
    </source>
</evidence>
<dbReference type="GO" id="GO:0005242">
    <property type="term" value="F:inward rectifier potassium channel activity"/>
    <property type="evidence" value="ECO:0007669"/>
    <property type="project" value="InterPro"/>
</dbReference>
<evidence type="ECO:0000256" key="7">
    <source>
        <dbReference type="ARBA" id="ARBA00022989"/>
    </source>
</evidence>
<dbReference type="InterPro" id="IPR041647">
    <property type="entry name" value="IRK_C"/>
</dbReference>
<dbReference type="InterPro" id="IPR016449">
    <property type="entry name" value="K_chnl_inward-rec_Kir"/>
</dbReference>
<keyword evidence="2 12" id="KW-0813">Transport</keyword>
<keyword evidence="5 12" id="KW-0851">Voltage-gated channel</keyword>
<dbReference type="GO" id="GO:0005886">
    <property type="term" value="C:plasma membrane"/>
    <property type="evidence" value="ECO:0007669"/>
    <property type="project" value="TreeGrafter"/>
</dbReference>
<dbReference type="PRINTS" id="PR01320">
    <property type="entry name" value="KIRCHANNEL"/>
</dbReference>
<dbReference type="SUPFAM" id="SSF81296">
    <property type="entry name" value="E set domains"/>
    <property type="match status" value="1"/>
</dbReference>
<gene>
    <name evidence="16" type="ORF">PSYICH_LOCUS13975</name>
</gene>
<evidence type="ECO:0000259" key="14">
    <source>
        <dbReference type="Pfam" id="PF01007"/>
    </source>
</evidence>
<evidence type="ECO:0000256" key="2">
    <source>
        <dbReference type="ARBA" id="ARBA00022448"/>
    </source>
</evidence>
<feature type="transmembrane region" description="Helical" evidence="13">
    <location>
        <begin position="87"/>
        <end position="110"/>
    </location>
</feature>
<dbReference type="Proteomes" id="UP001153636">
    <property type="component" value="Chromosome 7"/>
</dbReference>
<evidence type="ECO:0000256" key="4">
    <source>
        <dbReference type="ARBA" id="ARBA00022692"/>
    </source>
</evidence>
<keyword evidence="8 12" id="KW-0406">Ion transport</keyword>
<dbReference type="GO" id="GO:0034765">
    <property type="term" value="P:regulation of monoatomic ion transmembrane transport"/>
    <property type="evidence" value="ECO:0007669"/>
    <property type="project" value="TreeGrafter"/>
</dbReference>
<protein>
    <submittedName>
        <fullName evidence="16">Uncharacterized protein</fullName>
    </submittedName>
</protein>
<dbReference type="InterPro" id="IPR013518">
    <property type="entry name" value="K_chnl_inward-rec_Kir_cyto"/>
</dbReference>
<evidence type="ECO:0000256" key="9">
    <source>
        <dbReference type="ARBA" id="ARBA00023136"/>
    </source>
</evidence>
<reference evidence="16" key="1">
    <citation type="submission" date="2022-01" db="EMBL/GenBank/DDBJ databases">
        <authorList>
            <person name="King R."/>
        </authorList>
    </citation>
    <scope>NUCLEOTIDE SEQUENCE</scope>
</reference>
<keyword evidence="6 12" id="KW-0630">Potassium</keyword>
<evidence type="ECO:0000256" key="13">
    <source>
        <dbReference type="SAM" id="Phobius"/>
    </source>
</evidence>
<dbReference type="GO" id="GO:0034702">
    <property type="term" value="C:monoatomic ion channel complex"/>
    <property type="evidence" value="ECO:0007669"/>
    <property type="project" value="UniProtKB-KW"/>
</dbReference>
<dbReference type="Pfam" id="PF17655">
    <property type="entry name" value="IRK_C"/>
    <property type="match status" value="1"/>
</dbReference>
<dbReference type="Pfam" id="PF01007">
    <property type="entry name" value="IRK"/>
    <property type="match status" value="1"/>
</dbReference>
<evidence type="ECO:0000256" key="1">
    <source>
        <dbReference type="ARBA" id="ARBA00004141"/>
    </source>
</evidence>
<organism evidence="16 17">
    <name type="scientific">Psylliodes chrysocephalus</name>
    <dbReference type="NCBI Taxonomy" id="3402493"/>
    <lineage>
        <taxon>Eukaryota</taxon>
        <taxon>Metazoa</taxon>
        <taxon>Ecdysozoa</taxon>
        <taxon>Arthropoda</taxon>
        <taxon>Hexapoda</taxon>
        <taxon>Insecta</taxon>
        <taxon>Pterygota</taxon>
        <taxon>Neoptera</taxon>
        <taxon>Endopterygota</taxon>
        <taxon>Coleoptera</taxon>
        <taxon>Polyphaga</taxon>
        <taxon>Cucujiformia</taxon>
        <taxon>Chrysomeloidea</taxon>
        <taxon>Chrysomelidae</taxon>
        <taxon>Galerucinae</taxon>
        <taxon>Alticini</taxon>
        <taxon>Psylliodes</taxon>
    </lineage>
</organism>
<comment type="subcellular location">
    <subcellularLocation>
        <location evidence="1 12">Membrane</location>
        <topology evidence="1 12">Multi-pass membrane protein</topology>
    </subcellularLocation>
</comment>
<evidence type="ECO:0000256" key="5">
    <source>
        <dbReference type="ARBA" id="ARBA00022882"/>
    </source>
</evidence>
<keyword evidence="3 12" id="KW-0633">Potassium transport</keyword>
<evidence type="ECO:0000256" key="10">
    <source>
        <dbReference type="ARBA" id="ARBA00023303"/>
    </source>
</evidence>
<name>A0A9P0GEN4_9CUCU</name>
<sequence length="386" mass="44559">MGSVEVVNYKDKNKNPMERKASTLTNLTNLLLNENQKGQSTRITFRKPHYIRAVSKTGECNIYPSRVPKKHFIKDIFTTLVDLKWRYTLTIFIFGFVITWTCFAVLWWLIAFYHGDLEDNHLPKYQKASNWTPCVTDIYDFTSCFLFSVETQQTTGYGEKRPTEKCSDAVILMCIQNVVGLIVDAILVGVIFAKLVRPKHRAQTIKFSKHAVISMREDALCLIFRLGDMRSKSRILEAKIKAQFISEKASKEGEQFSKYLTKLNLSADDCDNDLFLIWPMMIVHKITQHSPLYRMTKNDLVKQHFEIVVSLEGTIESTDQKTQARSSYLASEILWGHRFKSLMSVCEEKSGYTVNYSKFDETFEVDTPECSAAEISNYNVFNENKN</sequence>
<evidence type="ECO:0000256" key="6">
    <source>
        <dbReference type="ARBA" id="ARBA00022958"/>
    </source>
</evidence>
<keyword evidence="7 13" id="KW-1133">Transmembrane helix</keyword>
<evidence type="ECO:0000256" key="3">
    <source>
        <dbReference type="ARBA" id="ARBA00022538"/>
    </source>
</evidence>
<keyword evidence="4 12" id="KW-0812">Transmembrane</keyword>
<feature type="domain" description="Potassium channel inwardly rectifying transmembrane" evidence="14">
    <location>
        <begin position="54"/>
        <end position="198"/>
    </location>
</feature>
<keyword evidence="17" id="KW-1185">Reference proteome</keyword>
<evidence type="ECO:0000259" key="15">
    <source>
        <dbReference type="Pfam" id="PF17655"/>
    </source>
</evidence>
<feature type="transmembrane region" description="Helical" evidence="13">
    <location>
        <begin position="169"/>
        <end position="193"/>
    </location>
</feature>
<dbReference type="Gene3D" id="2.60.40.1400">
    <property type="entry name" value="G protein-activated inward rectifier potassium channel 1"/>
    <property type="match status" value="1"/>
</dbReference>
<dbReference type="FunFam" id="1.10.287.70:FF:000019">
    <property type="entry name" value="G protein-activated inward rectifier potassium channel 1"/>
    <property type="match status" value="1"/>
</dbReference>
<dbReference type="AlphaFoldDB" id="A0A9P0GEN4"/>
<evidence type="ECO:0000256" key="12">
    <source>
        <dbReference type="RuleBase" id="RU003822"/>
    </source>
</evidence>
<dbReference type="OrthoDB" id="273257at2759"/>
<dbReference type="PIRSF" id="PIRSF005465">
    <property type="entry name" value="GIRK_kir"/>
    <property type="match status" value="1"/>
</dbReference>
<proteinExistence type="inferred from homology"/>
<evidence type="ECO:0000313" key="17">
    <source>
        <dbReference type="Proteomes" id="UP001153636"/>
    </source>
</evidence>
<dbReference type="PANTHER" id="PTHR11767:SF115">
    <property type="entry name" value="INWARDLY RECTIFYING POTASSIUM CHANNEL 3, ISOFORM D"/>
    <property type="match status" value="1"/>
</dbReference>
<dbReference type="GO" id="GO:1990573">
    <property type="term" value="P:potassium ion import across plasma membrane"/>
    <property type="evidence" value="ECO:0007669"/>
    <property type="project" value="TreeGrafter"/>
</dbReference>
<keyword evidence="10 12" id="KW-0407">Ion channel</keyword>
<evidence type="ECO:0000313" key="16">
    <source>
        <dbReference type="EMBL" id="CAH1113030.1"/>
    </source>
</evidence>
<dbReference type="InterPro" id="IPR040445">
    <property type="entry name" value="Kir_TM"/>
</dbReference>
<dbReference type="PANTHER" id="PTHR11767">
    <property type="entry name" value="INWARD RECTIFIER POTASSIUM CHANNEL"/>
    <property type="match status" value="1"/>
</dbReference>
<dbReference type="Gene3D" id="1.10.287.70">
    <property type="match status" value="1"/>
</dbReference>